<evidence type="ECO:0000256" key="4">
    <source>
        <dbReference type="SAM" id="MobiDB-lite"/>
    </source>
</evidence>
<dbReference type="SUPFAM" id="SSF53067">
    <property type="entry name" value="Actin-like ATPase domain"/>
    <property type="match status" value="2"/>
</dbReference>
<evidence type="ECO:0000313" key="6">
    <source>
        <dbReference type="EMBL" id="TFJ82903.1"/>
    </source>
</evidence>
<dbReference type="GO" id="GO:0005737">
    <property type="term" value="C:cytoplasm"/>
    <property type="evidence" value="ECO:0007669"/>
    <property type="project" value="TreeGrafter"/>
</dbReference>
<keyword evidence="2" id="KW-0808">Transferase</keyword>
<evidence type="ECO:0000256" key="2">
    <source>
        <dbReference type="ARBA" id="ARBA00022679"/>
    </source>
</evidence>
<proteinExistence type="inferred from homology"/>
<comment type="caution">
    <text evidence="6">The sequence shown here is derived from an EMBL/GenBank/DDBJ whole genome shotgun (WGS) entry which is preliminary data.</text>
</comment>
<dbReference type="Pfam" id="PF02782">
    <property type="entry name" value="FGGY_C"/>
    <property type="match status" value="1"/>
</dbReference>
<dbReference type="PANTHER" id="PTHR43435:SF4">
    <property type="entry name" value="FGGY CARBOHYDRATE KINASE DOMAIN-CONTAINING PROTEIN"/>
    <property type="match status" value="1"/>
</dbReference>
<dbReference type="PANTHER" id="PTHR43435">
    <property type="entry name" value="RIBULOKINASE"/>
    <property type="match status" value="1"/>
</dbReference>
<dbReference type="EMBL" id="SDOX01000088">
    <property type="protein sequence ID" value="TFJ82903.1"/>
    <property type="molecule type" value="Genomic_DNA"/>
</dbReference>
<dbReference type="GO" id="GO:0019321">
    <property type="term" value="P:pentose metabolic process"/>
    <property type="evidence" value="ECO:0007669"/>
    <property type="project" value="TreeGrafter"/>
</dbReference>
<feature type="region of interest" description="Disordered" evidence="4">
    <location>
        <begin position="122"/>
        <end position="147"/>
    </location>
</feature>
<dbReference type="InterPro" id="IPR043129">
    <property type="entry name" value="ATPase_NBD"/>
</dbReference>
<evidence type="ECO:0000256" key="1">
    <source>
        <dbReference type="ARBA" id="ARBA00009156"/>
    </source>
</evidence>
<reference evidence="6 7" key="1">
    <citation type="submission" date="2019-01" db="EMBL/GenBank/DDBJ databases">
        <title>Nuclear Genome Assembly of the Microalgal Biofuel strain Nannochloropsis salina CCMP1776.</title>
        <authorList>
            <person name="Hovde B."/>
        </authorList>
    </citation>
    <scope>NUCLEOTIDE SEQUENCE [LARGE SCALE GENOMIC DNA]</scope>
    <source>
        <strain evidence="6 7">CCMP1776</strain>
    </source>
</reference>
<protein>
    <recommendedName>
        <fullName evidence="5">Carbohydrate kinase FGGY C-terminal domain-containing protein</fullName>
    </recommendedName>
</protein>
<evidence type="ECO:0000259" key="5">
    <source>
        <dbReference type="Pfam" id="PF02782"/>
    </source>
</evidence>
<organism evidence="6 7">
    <name type="scientific">Nannochloropsis salina CCMP1776</name>
    <dbReference type="NCBI Taxonomy" id="1027361"/>
    <lineage>
        <taxon>Eukaryota</taxon>
        <taxon>Sar</taxon>
        <taxon>Stramenopiles</taxon>
        <taxon>Ochrophyta</taxon>
        <taxon>Eustigmatophyceae</taxon>
        <taxon>Eustigmatales</taxon>
        <taxon>Monodopsidaceae</taxon>
        <taxon>Microchloropsis</taxon>
        <taxon>Microchloropsis salina</taxon>
    </lineage>
</organism>
<dbReference type="InterPro" id="IPR006003">
    <property type="entry name" value="FGGY_RbtK-like"/>
</dbReference>
<keyword evidence="3" id="KW-0418">Kinase</keyword>
<dbReference type="GO" id="GO:0019150">
    <property type="term" value="F:D-ribulokinase activity"/>
    <property type="evidence" value="ECO:0007669"/>
    <property type="project" value="TreeGrafter"/>
</dbReference>
<dbReference type="Proteomes" id="UP000355283">
    <property type="component" value="Unassembled WGS sequence"/>
</dbReference>
<dbReference type="Gene3D" id="1.20.58.2240">
    <property type="match status" value="1"/>
</dbReference>
<comment type="similarity">
    <text evidence="1">Belongs to the FGGY kinase family.</text>
</comment>
<evidence type="ECO:0000313" key="7">
    <source>
        <dbReference type="Proteomes" id="UP000355283"/>
    </source>
</evidence>
<keyword evidence="7" id="KW-1185">Reference proteome</keyword>
<evidence type="ECO:0000256" key="3">
    <source>
        <dbReference type="ARBA" id="ARBA00022777"/>
    </source>
</evidence>
<feature type="domain" description="Carbohydrate kinase FGGY C-terminal" evidence="5">
    <location>
        <begin position="397"/>
        <end position="615"/>
    </location>
</feature>
<dbReference type="AlphaFoldDB" id="A0A4D9CZ66"/>
<gene>
    <name evidence="6" type="ORF">NSK_005782</name>
</gene>
<dbReference type="Gene3D" id="3.30.420.40">
    <property type="match status" value="1"/>
</dbReference>
<name>A0A4D9CZ66_9STRA</name>
<dbReference type="InterPro" id="IPR018485">
    <property type="entry name" value="FGGY_C"/>
</dbReference>
<sequence length="681" mass="73450">MASPLDDPPLYLGIDVGTGSARAAFFTDYGGQVGQAGVSRIKTFRPVGYPQLFQQSTENIWRAVCSAVHTALNSVVKIYSGESSGVEAPREALFKVQKRVVGLAFDATCSLVVRGKGDQPIDVTPKNARTRVEMGQGPAQEELGGREGREEVPDVVLWLDHRASREAAEINAMAQMDGNGANQEENVIAQRLRHVGGKISPENQVPKLLWLKRHLEARIWGEKEGGQEGEMPCEASFYDLTDYLSHRACRRDGEEGQHGNLRSLCCVGSKWLYRHDGHEEAEADVGGWDHRFLARVGLGDLGPRHFGRIIKRPGELWGALSKEAATELGLRPALEPPSPSSSPSPPFPSIVVAVGAVDAFAGAIGSLDTPIARCFQNSPVMHGPEGCMEVVPTAARLALICGTSTCHLVCSSQPVFCPNVWGPFYDVLGTGMWVNEGGISASGKLLDRFLQTHPAWADVREKARQETDASGHVHDYLHQLLVNMAEAEGLPNLAFLTSCLHVGPDVAGNRSPVGDPDLRGSVIGVTLDGTSAESMALLYLASLQSLALGSKHILSALESAGHPEKITHLVVSGGLGRHNTLFCQIHADVTGCTLVLPPARTEGVLLGSAMLAATASNRFKSVKEAMRAMAGGQGTCVRPSQDPRVRTFYKGKEVVYHDMWKRQLQYRRWMEDAMADIGEGG</sequence>
<dbReference type="OrthoDB" id="203824at2759"/>
<dbReference type="CDD" id="cd07782">
    <property type="entry name" value="ASKHA_NBD_FGGY_D-RBK"/>
    <property type="match status" value="1"/>
</dbReference>
<accession>A0A4D9CZ66</accession>